<dbReference type="OrthoDB" id="9769319at2"/>
<dbReference type="GO" id="GO:0019808">
    <property type="term" value="F:polyamine binding"/>
    <property type="evidence" value="ECO:0007669"/>
    <property type="project" value="InterPro"/>
</dbReference>
<keyword evidence="3 6" id="KW-0732">Signal</keyword>
<dbReference type="InterPro" id="IPR006059">
    <property type="entry name" value="SBP"/>
</dbReference>
<dbReference type="PANTHER" id="PTHR30222">
    <property type="entry name" value="SPERMIDINE/PUTRESCINE-BINDING PERIPLASMIC PROTEIN"/>
    <property type="match status" value="1"/>
</dbReference>
<evidence type="ECO:0000256" key="6">
    <source>
        <dbReference type="SAM" id="SignalP"/>
    </source>
</evidence>
<dbReference type="PIRSF" id="PIRSF019574">
    <property type="entry name" value="Periplasmic_polyamine_BP"/>
    <property type="match status" value="1"/>
</dbReference>
<keyword evidence="2" id="KW-0813">Transport</keyword>
<feature type="signal peptide" evidence="6">
    <location>
        <begin position="1"/>
        <end position="21"/>
    </location>
</feature>
<dbReference type="Proteomes" id="UP000030403">
    <property type="component" value="Unassembled WGS sequence"/>
</dbReference>
<sequence length="356" mass="39841">MKNFAGIFMMFVLVLSLAACGNDSTAESKGSDGEKELADTLKIFSWGDYIPESVIEGFEEEYGVEVVYDPYSSNAEMMTKLQSGAVNYDIVVPTDYIVTRMVKKDLLAEVNLDNIPNFENLEESFKERAYDPENKYSVPYLYGSIGLAYNKKKVDNVTGWKDLWNPEYAGHIVLSDVARESVSVAMQKNGDSVNNPTEENLEEAKKALKELDPNVKTYTSSVSEVLASGDDVWLAAGYSGAVGKAMKQNPNLSYMLPEEGGILWMDNLAIPKISDNQYTAETFINYLLRPKVSKQISDVIPYSNPNAEAVALMSEETKQNPAMYQPEEKLKNAEWFEDLGPDLQKIDRVWREVIGD</sequence>
<evidence type="ECO:0000256" key="3">
    <source>
        <dbReference type="ARBA" id="ARBA00022729"/>
    </source>
</evidence>
<dbReference type="Gene3D" id="3.40.190.10">
    <property type="entry name" value="Periplasmic binding protein-like II"/>
    <property type="match status" value="2"/>
</dbReference>
<proteinExistence type="predicted"/>
<evidence type="ECO:0000256" key="4">
    <source>
        <dbReference type="ARBA" id="ARBA00022764"/>
    </source>
</evidence>
<dbReference type="PANTHER" id="PTHR30222:SF17">
    <property type="entry name" value="SPERMIDINE_PUTRESCINE-BINDING PERIPLASMIC PROTEIN"/>
    <property type="match status" value="1"/>
</dbReference>
<dbReference type="Pfam" id="PF13416">
    <property type="entry name" value="SBP_bac_8"/>
    <property type="match status" value="1"/>
</dbReference>
<name>A0A0A5GEY1_9BACI</name>
<dbReference type="SUPFAM" id="SSF53850">
    <property type="entry name" value="Periplasmic binding protein-like II"/>
    <property type="match status" value="1"/>
</dbReference>
<dbReference type="GO" id="GO:0015846">
    <property type="term" value="P:polyamine transport"/>
    <property type="evidence" value="ECO:0007669"/>
    <property type="project" value="InterPro"/>
</dbReference>
<feature type="binding site" evidence="5">
    <location>
        <position position="96"/>
    </location>
    <ligand>
        <name>spermidine</name>
        <dbReference type="ChEBI" id="CHEBI:57834"/>
    </ligand>
</feature>
<dbReference type="CDD" id="cd13590">
    <property type="entry name" value="PBP2_PotD_PotF_like"/>
    <property type="match status" value="1"/>
</dbReference>
<gene>
    <name evidence="7" type="ORF">N783_00590</name>
</gene>
<dbReference type="eggNOG" id="COG0687">
    <property type="taxonomic scope" value="Bacteria"/>
</dbReference>
<evidence type="ECO:0000256" key="5">
    <source>
        <dbReference type="PIRSR" id="PIRSR019574-1"/>
    </source>
</evidence>
<comment type="subcellular location">
    <subcellularLocation>
        <location evidence="1">Periplasm</location>
    </subcellularLocation>
</comment>
<dbReference type="GO" id="GO:0042597">
    <property type="term" value="C:periplasmic space"/>
    <property type="evidence" value="ECO:0007669"/>
    <property type="project" value="UniProtKB-SubCell"/>
</dbReference>
<dbReference type="STRING" id="1385511.GCA_000425225_00137"/>
<feature type="chain" id="PRO_5038835717" evidence="6">
    <location>
        <begin position="22"/>
        <end position="356"/>
    </location>
</feature>
<evidence type="ECO:0000256" key="1">
    <source>
        <dbReference type="ARBA" id="ARBA00004418"/>
    </source>
</evidence>
<reference evidence="7 8" key="1">
    <citation type="submission" date="2013-08" db="EMBL/GenBank/DDBJ databases">
        <authorList>
            <person name="Huang J."/>
            <person name="Wang G."/>
        </authorList>
    </citation>
    <scope>NUCLEOTIDE SEQUENCE [LARGE SCALE GENOMIC DNA]</scope>
    <source>
        <strain evidence="7 8">BH030004</strain>
    </source>
</reference>
<evidence type="ECO:0000256" key="2">
    <source>
        <dbReference type="ARBA" id="ARBA00022448"/>
    </source>
</evidence>
<dbReference type="PROSITE" id="PS51257">
    <property type="entry name" value="PROKAR_LIPOPROTEIN"/>
    <property type="match status" value="1"/>
</dbReference>
<evidence type="ECO:0000313" key="8">
    <source>
        <dbReference type="Proteomes" id="UP000030403"/>
    </source>
</evidence>
<protein>
    <submittedName>
        <fullName evidence="7">Spermidine/putrescine ABC transporter substrate-binding protein</fullName>
    </submittedName>
</protein>
<evidence type="ECO:0000313" key="7">
    <source>
        <dbReference type="EMBL" id="KGX91781.1"/>
    </source>
</evidence>
<dbReference type="RefSeq" id="WP_036841465.1">
    <property type="nucleotide sequence ID" value="NZ_AULJ01000001.1"/>
</dbReference>
<keyword evidence="8" id="KW-1185">Reference proteome</keyword>
<accession>A0A0A5GEY1</accession>
<keyword evidence="4" id="KW-0574">Periplasm</keyword>
<comment type="caution">
    <text evidence="7">The sequence shown here is derived from an EMBL/GenBank/DDBJ whole genome shotgun (WGS) entry which is preliminary data.</text>
</comment>
<dbReference type="PRINTS" id="PR00909">
    <property type="entry name" value="SPERMDNBNDNG"/>
</dbReference>
<dbReference type="InterPro" id="IPR001188">
    <property type="entry name" value="Sperm_putr-bd"/>
</dbReference>
<organism evidence="7 8">
    <name type="scientific">Pontibacillus marinus BH030004 = DSM 16465</name>
    <dbReference type="NCBI Taxonomy" id="1385511"/>
    <lineage>
        <taxon>Bacteria</taxon>
        <taxon>Bacillati</taxon>
        <taxon>Bacillota</taxon>
        <taxon>Bacilli</taxon>
        <taxon>Bacillales</taxon>
        <taxon>Bacillaceae</taxon>
        <taxon>Pontibacillus</taxon>
    </lineage>
</organism>
<dbReference type="EMBL" id="AVPF01000001">
    <property type="protein sequence ID" value="KGX91781.1"/>
    <property type="molecule type" value="Genomic_DNA"/>
</dbReference>
<dbReference type="AlphaFoldDB" id="A0A0A5GEY1"/>